<gene>
    <name evidence="2" type="ORF">DRZ78_03030</name>
</gene>
<name>A0A662D0U3_UNCAE</name>
<accession>A0A662D0U3</accession>
<feature type="transmembrane region" description="Helical" evidence="1">
    <location>
        <begin position="97"/>
        <end position="118"/>
    </location>
</feature>
<organism evidence="2 3">
    <name type="scientific">Aerophobetes bacterium</name>
    <dbReference type="NCBI Taxonomy" id="2030807"/>
    <lineage>
        <taxon>Bacteria</taxon>
        <taxon>Candidatus Aerophobota</taxon>
    </lineage>
</organism>
<dbReference type="PANTHER" id="PTHR39517">
    <property type="entry name" value="SLL0192 PROTEIN"/>
    <property type="match status" value="1"/>
</dbReference>
<reference evidence="2 3" key="1">
    <citation type="submission" date="2018-06" db="EMBL/GenBank/DDBJ databases">
        <title>Extensive metabolic versatility and redundancy in microbially diverse, dynamic hydrothermal sediments.</title>
        <authorList>
            <person name="Dombrowski N."/>
            <person name="Teske A."/>
            <person name="Baker B.J."/>
        </authorList>
    </citation>
    <scope>NUCLEOTIDE SEQUENCE [LARGE SCALE GENOMIC DNA]</scope>
    <source>
        <strain evidence="2">B7_G13</strain>
    </source>
</reference>
<dbReference type="SUPFAM" id="SSF53756">
    <property type="entry name" value="UDP-Glycosyltransferase/glycogen phosphorylase"/>
    <property type="match status" value="1"/>
</dbReference>
<dbReference type="NCBIfam" id="TIGR03492">
    <property type="entry name" value="lipid-A-disaccharide synthase-related protein"/>
    <property type="match status" value="1"/>
</dbReference>
<dbReference type="PANTHER" id="PTHR39517:SF1">
    <property type="entry name" value="LIPID-A-DISACCHARIDE SYNTHASE"/>
    <property type="match status" value="1"/>
</dbReference>
<dbReference type="AlphaFoldDB" id="A0A662D0U3"/>
<protein>
    <recommendedName>
        <fullName evidence="4">Lipid-A-disaccharide synthase</fullName>
    </recommendedName>
</protein>
<comment type="caution">
    <text evidence="2">The sequence shown here is derived from an EMBL/GenBank/DDBJ whole genome shotgun (WGS) entry which is preliminary data.</text>
</comment>
<evidence type="ECO:0000313" key="2">
    <source>
        <dbReference type="EMBL" id="RLE07400.1"/>
    </source>
</evidence>
<evidence type="ECO:0008006" key="4">
    <source>
        <dbReference type="Google" id="ProtNLM"/>
    </source>
</evidence>
<keyword evidence="1" id="KW-0812">Transmembrane</keyword>
<evidence type="ECO:0000256" key="1">
    <source>
        <dbReference type="SAM" id="Phobius"/>
    </source>
</evidence>
<dbReference type="Proteomes" id="UP000277457">
    <property type="component" value="Unassembled WGS sequence"/>
</dbReference>
<sequence>MVKSILFLSNGYAEDAISASIIEKLHENLPDLEIKALPLLGEGKFYNRTNTKVLGPCRVTASGGFMKAGLSHIVKDIKSGYLKALREYVTTLKTERISTYLVVCVGDIFLVLLSVLFVKRSIIFLPTAKSDYIRQHYKIEKWLMRHFCQLVITRDKKTASSLRSSGIPAVYVGNAMMDCLKITGEDFGTRANEPVIGILPGSKQEAYDNLMTILDATEEITKQMSISGRVNFLLALAPSLELRKIADTASKKDGWTLKDSTLEERKKGVIAHLVSQDGTIIKVTQGRFGDVLNRSQVIIGLSGMGNEQAVGMGKPVVTFPGKGPQITKKFLQVQQKLLGGATFIVKNNGKAVADKVCSLLHRPEELNRIARIGRERMGEAGASKRIAKMICERLIKNGKT</sequence>
<evidence type="ECO:0000313" key="3">
    <source>
        <dbReference type="Proteomes" id="UP000277457"/>
    </source>
</evidence>
<dbReference type="EMBL" id="QMPY01000097">
    <property type="protein sequence ID" value="RLE07400.1"/>
    <property type="molecule type" value="Genomic_DNA"/>
</dbReference>
<dbReference type="InterPro" id="IPR019994">
    <property type="entry name" value="Lipid-A-disac_synthase-rel_put"/>
</dbReference>
<keyword evidence="1" id="KW-0472">Membrane</keyword>
<keyword evidence="1" id="KW-1133">Transmembrane helix</keyword>
<proteinExistence type="predicted"/>